<dbReference type="GO" id="GO:0043752">
    <property type="term" value="F:adenosylcobinamide kinase activity"/>
    <property type="evidence" value="ECO:0007669"/>
    <property type="project" value="UniProtKB-EC"/>
</dbReference>
<accession>W6M4V4</accession>
<dbReference type="STRING" id="1400863.BN873_350028"/>
<dbReference type="InterPro" id="IPR003203">
    <property type="entry name" value="CobU/CobP"/>
</dbReference>
<dbReference type="PIRSF" id="PIRSF006135">
    <property type="entry name" value="CobU"/>
    <property type="match status" value="1"/>
</dbReference>
<evidence type="ECO:0000256" key="9">
    <source>
        <dbReference type="ARBA" id="ARBA00022679"/>
    </source>
</evidence>
<dbReference type="EC" id="2.7.1.156" evidence="14"/>
<feature type="active site" description="GMP-histidine intermediate" evidence="15">
    <location>
        <position position="48"/>
    </location>
</feature>
<protein>
    <recommendedName>
        <fullName evidence="14">Bifunctional adenosylcobalamin biosynthesis protein</fullName>
        <ecNumber evidence="14">2.7.1.156</ecNumber>
        <ecNumber evidence="14">2.7.7.62</ecNumber>
    </recommendedName>
</protein>
<gene>
    <name evidence="17" type="primary">cobU</name>
    <name evidence="17" type="ORF">BN873_350028</name>
</gene>
<evidence type="ECO:0000313" key="18">
    <source>
        <dbReference type="Proteomes" id="UP000035760"/>
    </source>
</evidence>
<dbReference type="GO" id="GO:0008820">
    <property type="term" value="F:cobinamide phosphate guanylyltransferase activity"/>
    <property type="evidence" value="ECO:0007669"/>
    <property type="project" value="UniProtKB-UniRule"/>
</dbReference>
<evidence type="ECO:0000313" key="17">
    <source>
        <dbReference type="EMBL" id="CDI02772.1"/>
    </source>
</evidence>
<keyword evidence="13 14" id="KW-0342">GTP-binding</keyword>
<evidence type="ECO:0000256" key="4">
    <source>
        <dbReference type="ARBA" id="ARBA00003889"/>
    </source>
</evidence>
<sequence length="172" mass="18662">MKEFVLGGARSGKSAFAQRRALESGLQVIYFATAEVGDAEMAERIARHRAERPAEWGLVEEPLDLAGALRRYAAPTHCLLVDCLTLWLCNLLAAGEDRLHAETTALLTTLADLPGQVLLVSNEVGQGIVPDNPLARQFRDEAGRLHQAVASRCDRVIFVVAGLPLTLKDHVA</sequence>
<dbReference type="GO" id="GO:0009236">
    <property type="term" value="P:cobalamin biosynthetic process"/>
    <property type="evidence" value="ECO:0007669"/>
    <property type="project" value="UniProtKB-UniRule"/>
</dbReference>
<evidence type="ECO:0000256" key="16">
    <source>
        <dbReference type="PIRSR" id="PIRSR006135-2"/>
    </source>
</evidence>
<comment type="function">
    <text evidence="4 14">Catalyzes ATP-dependent phosphorylation of adenosylcobinamide and addition of GMP to adenosylcobinamide phosphate.</text>
</comment>
<feature type="binding site" evidence="16">
    <location>
        <position position="82"/>
    </location>
    <ligand>
        <name>GTP</name>
        <dbReference type="ChEBI" id="CHEBI:37565"/>
    </ligand>
</feature>
<comment type="catalytic activity">
    <reaction evidence="3">
        <text>adenosylcob(III)inamide + GTP = adenosylcob(III)inamide phosphate + GDP + H(+)</text>
        <dbReference type="Rhea" id="RHEA:15765"/>
        <dbReference type="ChEBI" id="CHEBI:2480"/>
        <dbReference type="ChEBI" id="CHEBI:15378"/>
        <dbReference type="ChEBI" id="CHEBI:37565"/>
        <dbReference type="ChEBI" id="CHEBI:58189"/>
        <dbReference type="ChEBI" id="CHEBI:58502"/>
        <dbReference type="EC" id="2.7.1.156"/>
    </reaction>
</comment>
<dbReference type="Gene3D" id="3.40.50.300">
    <property type="entry name" value="P-loop containing nucleotide triphosphate hydrolases"/>
    <property type="match status" value="1"/>
</dbReference>
<dbReference type="Pfam" id="PF02283">
    <property type="entry name" value="CobU"/>
    <property type="match status" value="1"/>
</dbReference>
<dbReference type="GO" id="GO:0005524">
    <property type="term" value="F:ATP binding"/>
    <property type="evidence" value="ECO:0007669"/>
    <property type="project" value="UniProtKB-UniRule"/>
</dbReference>
<comment type="caution">
    <text evidence="17">The sequence shown here is derived from an EMBL/GenBank/DDBJ whole genome shotgun (WGS) entry which is preliminary data.</text>
</comment>
<dbReference type="UniPathway" id="UPA00148">
    <property type="reaction ID" value="UER00236"/>
</dbReference>
<evidence type="ECO:0000256" key="11">
    <source>
        <dbReference type="ARBA" id="ARBA00022777"/>
    </source>
</evidence>
<dbReference type="PANTHER" id="PTHR34848">
    <property type="match status" value="1"/>
</dbReference>
<keyword evidence="8 14" id="KW-0169">Cobalamin biosynthesis</keyword>
<reference evidence="17" key="2">
    <citation type="submission" date="2014-03" db="EMBL/GenBank/DDBJ databases">
        <title>Candidatus Competibacter-lineage genomes retrieved from metagenomes reveal functional metabolic diversity.</title>
        <authorList>
            <person name="McIlroy S.J."/>
            <person name="Albertsen M."/>
            <person name="Andresen E.K."/>
            <person name="Saunders A.M."/>
            <person name="Kristiansen R."/>
            <person name="Stokholm-Bjerregaard M."/>
            <person name="Nielsen K.L."/>
            <person name="Nielsen P.H."/>
        </authorList>
    </citation>
    <scope>NUCLEOTIDE SEQUENCE</scope>
    <source>
        <strain evidence="17">Run_A_D11</strain>
    </source>
</reference>
<evidence type="ECO:0000256" key="10">
    <source>
        <dbReference type="ARBA" id="ARBA00022741"/>
    </source>
</evidence>
<comment type="catalytic activity">
    <reaction evidence="2 14">
        <text>adenosylcob(III)inamide phosphate + GTP + H(+) = adenosylcob(III)inamide-GDP + diphosphate</text>
        <dbReference type="Rhea" id="RHEA:22712"/>
        <dbReference type="ChEBI" id="CHEBI:15378"/>
        <dbReference type="ChEBI" id="CHEBI:33019"/>
        <dbReference type="ChEBI" id="CHEBI:37565"/>
        <dbReference type="ChEBI" id="CHEBI:58502"/>
        <dbReference type="ChEBI" id="CHEBI:60487"/>
        <dbReference type="EC" id="2.7.7.62"/>
    </reaction>
</comment>
<evidence type="ECO:0000256" key="13">
    <source>
        <dbReference type="ARBA" id="ARBA00023134"/>
    </source>
</evidence>
<keyword evidence="11 14" id="KW-0418">Kinase</keyword>
<proteinExistence type="inferred from homology"/>
<dbReference type="NCBIfam" id="NF004469">
    <property type="entry name" value="PRK05800.1"/>
    <property type="match status" value="1"/>
</dbReference>
<dbReference type="Proteomes" id="UP000035760">
    <property type="component" value="Unassembled WGS sequence"/>
</dbReference>
<dbReference type="GO" id="GO:0005525">
    <property type="term" value="F:GTP binding"/>
    <property type="evidence" value="ECO:0007669"/>
    <property type="project" value="UniProtKB-UniRule"/>
</dbReference>
<comment type="similarity">
    <text evidence="7 14">Belongs to the CobU/CobP family.</text>
</comment>
<comment type="pathway">
    <text evidence="5 14">Cofactor biosynthesis; adenosylcobalamin biosynthesis; adenosylcobalamin from cob(II)yrinate a,c-diamide: step 6/7.</text>
</comment>
<evidence type="ECO:0000256" key="14">
    <source>
        <dbReference type="PIRNR" id="PIRNR006135"/>
    </source>
</evidence>
<evidence type="ECO:0000256" key="8">
    <source>
        <dbReference type="ARBA" id="ARBA00022573"/>
    </source>
</evidence>
<keyword evidence="12 14" id="KW-0067">ATP-binding</keyword>
<evidence type="ECO:0000256" key="2">
    <source>
        <dbReference type="ARBA" id="ARBA00000711"/>
    </source>
</evidence>
<feature type="binding site" evidence="16">
    <location>
        <begin position="49"/>
        <end position="52"/>
    </location>
    <ligand>
        <name>GTP</name>
        <dbReference type="ChEBI" id="CHEBI:37565"/>
    </ligand>
</feature>
<name>W6M4V4_9GAMM</name>
<feature type="binding site" evidence="16">
    <location>
        <begin position="32"/>
        <end position="34"/>
    </location>
    <ligand>
        <name>GTP</name>
        <dbReference type="ChEBI" id="CHEBI:37565"/>
    </ligand>
</feature>
<evidence type="ECO:0000256" key="3">
    <source>
        <dbReference type="ARBA" id="ARBA00001522"/>
    </source>
</evidence>
<dbReference type="RefSeq" id="WP_048673254.1">
    <property type="nucleotide sequence ID" value="NZ_CBTJ020000042.1"/>
</dbReference>
<dbReference type="InterPro" id="IPR027417">
    <property type="entry name" value="P-loop_NTPase"/>
</dbReference>
<evidence type="ECO:0000256" key="7">
    <source>
        <dbReference type="ARBA" id="ARBA00007490"/>
    </source>
</evidence>
<evidence type="ECO:0000256" key="15">
    <source>
        <dbReference type="PIRSR" id="PIRSR006135-1"/>
    </source>
</evidence>
<dbReference type="AlphaFoldDB" id="W6M4V4"/>
<dbReference type="EMBL" id="CBTJ020000042">
    <property type="protein sequence ID" value="CDI02772.1"/>
    <property type="molecule type" value="Genomic_DNA"/>
</dbReference>
<keyword evidence="9 14" id="KW-0808">Transferase</keyword>
<keyword evidence="18" id="KW-1185">Reference proteome</keyword>
<dbReference type="CDD" id="cd00544">
    <property type="entry name" value="CobU"/>
    <property type="match status" value="1"/>
</dbReference>
<reference evidence="17" key="1">
    <citation type="submission" date="2013-07" db="EMBL/GenBank/DDBJ databases">
        <authorList>
            <person name="McIlroy S."/>
        </authorList>
    </citation>
    <scope>NUCLEOTIDE SEQUENCE [LARGE SCALE GENOMIC DNA]</scope>
    <source>
        <strain evidence="17">Run_A_D11</strain>
    </source>
</reference>
<evidence type="ECO:0000256" key="6">
    <source>
        <dbReference type="ARBA" id="ARBA00005159"/>
    </source>
</evidence>
<evidence type="ECO:0000256" key="5">
    <source>
        <dbReference type="ARBA" id="ARBA00004692"/>
    </source>
</evidence>
<dbReference type="PANTHER" id="PTHR34848:SF1">
    <property type="entry name" value="BIFUNCTIONAL ADENOSYLCOBALAMIN BIOSYNTHESIS PROTEIN COBU"/>
    <property type="match status" value="1"/>
</dbReference>
<comment type="pathway">
    <text evidence="6 14">Cofactor biosynthesis; adenosylcobalamin biosynthesis; adenosylcobalamin from cob(II)yrinate a,c-diamide: step 5/7.</text>
</comment>
<dbReference type="EC" id="2.7.7.62" evidence="14"/>
<comment type="catalytic activity">
    <reaction evidence="1 14">
        <text>adenosylcob(III)inamide + ATP = adenosylcob(III)inamide phosphate + ADP + H(+)</text>
        <dbReference type="Rhea" id="RHEA:15769"/>
        <dbReference type="ChEBI" id="CHEBI:2480"/>
        <dbReference type="ChEBI" id="CHEBI:15378"/>
        <dbReference type="ChEBI" id="CHEBI:30616"/>
        <dbReference type="ChEBI" id="CHEBI:58502"/>
        <dbReference type="ChEBI" id="CHEBI:456216"/>
        <dbReference type="EC" id="2.7.1.156"/>
    </reaction>
</comment>
<feature type="binding site" evidence="16">
    <location>
        <begin position="7"/>
        <end position="14"/>
    </location>
    <ligand>
        <name>GTP</name>
        <dbReference type="ChEBI" id="CHEBI:37565"/>
    </ligand>
</feature>
<dbReference type="OrthoDB" id="9788370at2"/>
<evidence type="ECO:0000256" key="12">
    <source>
        <dbReference type="ARBA" id="ARBA00022840"/>
    </source>
</evidence>
<organism evidence="17 18">
    <name type="scientific">Candidatus Competibacter denitrificans Run_A_D11</name>
    <dbReference type="NCBI Taxonomy" id="1400863"/>
    <lineage>
        <taxon>Bacteria</taxon>
        <taxon>Pseudomonadati</taxon>
        <taxon>Pseudomonadota</taxon>
        <taxon>Gammaproteobacteria</taxon>
        <taxon>Candidatus Competibacteraceae</taxon>
        <taxon>Candidatus Competibacter</taxon>
    </lineage>
</organism>
<keyword evidence="17" id="KW-0548">Nucleotidyltransferase</keyword>
<feature type="binding site" evidence="16">
    <location>
        <position position="60"/>
    </location>
    <ligand>
        <name>GTP</name>
        <dbReference type="ChEBI" id="CHEBI:37565"/>
    </ligand>
</feature>
<evidence type="ECO:0000256" key="1">
    <source>
        <dbReference type="ARBA" id="ARBA00000312"/>
    </source>
</evidence>
<dbReference type="SUPFAM" id="SSF52540">
    <property type="entry name" value="P-loop containing nucleoside triphosphate hydrolases"/>
    <property type="match status" value="1"/>
</dbReference>
<keyword evidence="10 14" id="KW-0547">Nucleotide-binding</keyword>